<accession>A0ABZ2R965</accession>
<reference evidence="1 2" key="1">
    <citation type="submission" date="2024-03" db="EMBL/GenBank/DDBJ databases">
        <title>Rhodococcus navarretei sp. nov. and Pseudarthrobacter quantumdoti sp. nov., two new species with the ability to biosynthesize Quantum Dots isolated from soil samples at Union Glacier, Antarctica.</title>
        <authorList>
            <person name="Vargas M."/>
        </authorList>
    </citation>
    <scope>NUCLEOTIDE SEQUENCE [LARGE SCALE GENOMIC DNA]</scope>
    <source>
        <strain evidence="1 2">RC-2-3</strain>
    </source>
</reference>
<proteinExistence type="predicted"/>
<dbReference type="Proteomes" id="UP001623384">
    <property type="component" value="Chromosome"/>
</dbReference>
<evidence type="ECO:0000313" key="1">
    <source>
        <dbReference type="EMBL" id="WXK93484.1"/>
    </source>
</evidence>
<protein>
    <recommendedName>
        <fullName evidence="3">DUF4760 domain-containing protein</fullName>
    </recommendedName>
</protein>
<gene>
    <name evidence="1" type="ORF">WHH00_01425</name>
</gene>
<keyword evidence="2" id="KW-1185">Reference proteome</keyword>
<organism evidence="1 2">
    <name type="scientific">Pseudarthrobacter quantipunctorum</name>
    <dbReference type="NCBI Taxonomy" id="3128980"/>
    <lineage>
        <taxon>Bacteria</taxon>
        <taxon>Bacillati</taxon>
        <taxon>Actinomycetota</taxon>
        <taxon>Actinomycetes</taxon>
        <taxon>Micrococcales</taxon>
        <taxon>Micrococcaceae</taxon>
        <taxon>Pseudarthrobacter</taxon>
    </lineage>
</organism>
<sequence>MDVAIIGLLGALLGAVLTYAFNRKNAAEMRLHEARIDAYKTFAQAAMEYRRTVMDEWFEGHGMDLKTEDDDVHRARGAAWSAYYGVRLLSSKKHIGDLAYACLLNITALKKLDSRRDLNEQGERCRAEVEDFVEAAREDVQSRGGWRQFA</sequence>
<name>A0ABZ2R965_9MICC</name>
<evidence type="ECO:0000313" key="2">
    <source>
        <dbReference type="Proteomes" id="UP001623384"/>
    </source>
</evidence>
<evidence type="ECO:0008006" key="3">
    <source>
        <dbReference type="Google" id="ProtNLM"/>
    </source>
</evidence>
<dbReference type="RefSeq" id="WP_406635877.1">
    <property type="nucleotide sequence ID" value="NZ_CP148033.1"/>
</dbReference>
<dbReference type="EMBL" id="CP148033">
    <property type="protein sequence ID" value="WXK93484.1"/>
    <property type="molecule type" value="Genomic_DNA"/>
</dbReference>